<reference evidence="1" key="1">
    <citation type="submission" date="2017-04" db="EMBL/GenBank/DDBJ databases">
        <title>Unveiling RNA virosphere associated with marine microorganisms.</title>
        <authorList>
            <person name="Urayama S."/>
            <person name="Takaki Y."/>
            <person name="Nishi S."/>
            <person name="Yoshida Y."/>
            <person name="Deguchi S."/>
            <person name="Takai K."/>
            <person name="Nunoura T."/>
        </authorList>
    </citation>
    <scope>NUCLEOTIDE SEQUENCE</scope>
</reference>
<organism evidence="1">
    <name type="scientific">viral metagenome</name>
    <dbReference type="NCBI Taxonomy" id="1070528"/>
    <lineage>
        <taxon>unclassified sequences</taxon>
        <taxon>metagenomes</taxon>
        <taxon>organismal metagenomes</taxon>
    </lineage>
</organism>
<sequence>MAYPDGSYDSHKVYEMTLSSSRQGSNNYRVVNGVHYDTELIDINPLMSEILKDNNISYVSVVEPRKVHDRSWEMSVALTAIRGRSTFATGVLTSYENKHPQFGPIVGLDKKIKVFNGLPLEHV</sequence>
<dbReference type="AlphaFoldDB" id="A0A2V0RCA7"/>
<name>A0A2V0RCA7_9ZZZZ</name>
<evidence type="ECO:0000313" key="1">
    <source>
        <dbReference type="EMBL" id="GBH22921.1"/>
    </source>
</evidence>
<accession>A0A2V0RCA7</accession>
<protein>
    <submittedName>
        <fullName evidence="1">Uncharacterized protein</fullName>
    </submittedName>
</protein>
<comment type="caution">
    <text evidence="1">The sequence shown here is derived from an EMBL/GenBank/DDBJ whole genome shotgun (WGS) entry which is preliminary data.</text>
</comment>
<dbReference type="EMBL" id="BDQE01000176">
    <property type="protein sequence ID" value="GBH22921.1"/>
    <property type="molecule type" value="Genomic_RNA"/>
</dbReference>
<proteinExistence type="predicted"/>